<dbReference type="Gene3D" id="3.40.50.1820">
    <property type="entry name" value="alpha/beta hydrolase"/>
    <property type="match status" value="1"/>
</dbReference>
<evidence type="ECO:0000256" key="1">
    <source>
        <dbReference type="ARBA" id="ARBA00004496"/>
    </source>
</evidence>
<dbReference type="InterPro" id="IPR000073">
    <property type="entry name" value="AB_hydrolase_1"/>
</dbReference>
<keyword evidence="4" id="KW-0472">Membrane</keyword>
<keyword evidence="7" id="KW-1185">Reference proteome</keyword>
<feature type="domain" description="AB hydrolase-1" evidence="5">
    <location>
        <begin position="119"/>
        <end position="218"/>
    </location>
</feature>
<evidence type="ECO:0000313" key="6">
    <source>
        <dbReference type="EMBL" id="GFN88254.1"/>
    </source>
</evidence>
<comment type="caution">
    <text evidence="6">The sequence shown here is derived from an EMBL/GenBank/DDBJ whole genome shotgun (WGS) entry which is preliminary data.</text>
</comment>
<evidence type="ECO:0000256" key="4">
    <source>
        <dbReference type="SAM" id="Phobius"/>
    </source>
</evidence>
<protein>
    <submittedName>
        <fullName evidence="6">Abhydrolase domain-containing protein 14a</fullName>
    </submittedName>
</protein>
<evidence type="ECO:0000256" key="3">
    <source>
        <dbReference type="ARBA" id="ARBA00037942"/>
    </source>
</evidence>
<accession>A0AAV3Z0T3</accession>
<proteinExistence type="inferred from homology"/>
<evidence type="ECO:0000259" key="5">
    <source>
        <dbReference type="Pfam" id="PF12697"/>
    </source>
</evidence>
<dbReference type="Proteomes" id="UP000735302">
    <property type="component" value="Unassembled WGS sequence"/>
</dbReference>
<dbReference type="PANTHER" id="PTHR46197:SF3">
    <property type="entry name" value="AB HYDROLASE-1 DOMAIN-CONTAINING PROTEIN"/>
    <property type="match status" value="1"/>
</dbReference>
<dbReference type="InterPro" id="IPR029058">
    <property type="entry name" value="AB_hydrolase_fold"/>
</dbReference>
<dbReference type="AlphaFoldDB" id="A0AAV3Z0T3"/>
<evidence type="ECO:0000256" key="2">
    <source>
        <dbReference type="ARBA" id="ARBA00022490"/>
    </source>
</evidence>
<dbReference type="PANTHER" id="PTHR46197">
    <property type="entry name" value="PROTEIN ABHD14B-LIKE"/>
    <property type="match status" value="1"/>
</dbReference>
<gene>
    <name evidence="6" type="ORF">PoB_001476000</name>
</gene>
<dbReference type="EMBL" id="BLXT01001848">
    <property type="protein sequence ID" value="GFN88254.1"/>
    <property type="molecule type" value="Genomic_DNA"/>
</dbReference>
<feature type="transmembrane region" description="Helical" evidence="4">
    <location>
        <begin position="15"/>
        <end position="34"/>
    </location>
</feature>
<dbReference type="GO" id="GO:0005737">
    <property type="term" value="C:cytoplasm"/>
    <property type="evidence" value="ECO:0007669"/>
    <property type="project" value="UniProtKB-SubCell"/>
</dbReference>
<keyword evidence="4" id="KW-0812">Transmembrane</keyword>
<dbReference type="SUPFAM" id="SSF53474">
    <property type="entry name" value="alpha/beta-Hydrolases"/>
    <property type="match status" value="1"/>
</dbReference>
<keyword evidence="2" id="KW-0963">Cytoplasm</keyword>
<dbReference type="Pfam" id="PF12697">
    <property type="entry name" value="Abhydrolase_6"/>
    <property type="match status" value="1"/>
</dbReference>
<evidence type="ECO:0000313" key="7">
    <source>
        <dbReference type="Proteomes" id="UP000735302"/>
    </source>
</evidence>
<organism evidence="6 7">
    <name type="scientific">Plakobranchus ocellatus</name>
    <dbReference type="NCBI Taxonomy" id="259542"/>
    <lineage>
        <taxon>Eukaryota</taxon>
        <taxon>Metazoa</taxon>
        <taxon>Spiralia</taxon>
        <taxon>Lophotrochozoa</taxon>
        <taxon>Mollusca</taxon>
        <taxon>Gastropoda</taxon>
        <taxon>Heterobranchia</taxon>
        <taxon>Euthyneura</taxon>
        <taxon>Panpulmonata</taxon>
        <taxon>Sacoglossa</taxon>
        <taxon>Placobranchoidea</taxon>
        <taxon>Plakobranchidae</taxon>
        <taxon>Plakobranchus</taxon>
    </lineage>
</organism>
<reference evidence="6 7" key="1">
    <citation type="journal article" date="2021" name="Elife">
        <title>Chloroplast acquisition without the gene transfer in kleptoplastic sea slugs, Plakobranchus ocellatus.</title>
        <authorList>
            <person name="Maeda T."/>
            <person name="Takahashi S."/>
            <person name="Yoshida T."/>
            <person name="Shimamura S."/>
            <person name="Takaki Y."/>
            <person name="Nagai Y."/>
            <person name="Toyoda A."/>
            <person name="Suzuki Y."/>
            <person name="Arimoto A."/>
            <person name="Ishii H."/>
            <person name="Satoh N."/>
            <person name="Nishiyama T."/>
            <person name="Hasebe M."/>
            <person name="Maruyama T."/>
            <person name="Minagawa J."/>
            <person name="Obokata J."/>
            <person name="Shigenobu S."/>
        </authorList>
    </citation>
    <scope>NUCLEOTIDE SEQUENCE [LARGE SCALE GENOMIC DNA]</scope>
</reference>
<comment type="subcellular location">
    <subcellularLocation>
        <location evidence="1">Cytoplasm</location>
    </subcellularLocation>
</comment>
<sequence length="292" mass="31588">MGGLRPSGLHLNKPVVFGLLGIALVVFVVTRLYMGGGLAGTAASGVFQIAVKSETKPPAAGRGMDHVVNASLLESPPAFAADAASQEEQFKITLGDKALNVHVVQMIRRKADVTNALTVLFLHGASFTSKNWLDIKTLEHVANWGYRAIAIDLPGYGTTDLTDESQPADFLTAFITAMGMKKVVIVSPSMSGSYSLPYLFKEPKSSTERAVGYVPVAPVKTGEFRQQYADSQLPTLIVYGTKDRRGDTTTRDLMLLPKHEVAPIDGAGHACYLDKPDDFHKVLFYFLKKLSS</sequence>
<name>A0AAV3Z0T3_9GAST</name>
<keyword evidence="4" id="KW-1133">Transmembrane helix</keyword>
<comment type="similarity">
    <text evidence="3">Belongs to the AB hydrolase superfamily. ABHD14 family.</text>
</comment>